<gene>
    <name evidence="1" type="ORF">Z969_00175</name>
</gene>
<dbReference type="AlphaFoldDB" id="A0AA88ZS62"/>
<dbReference type="RefSeq" id="WP_039247772.1">
    <property type="nucleotide sequence ID" value="NZ_JDRX01000001.1"/>
</dbReference>
<sequence length="148" mass="17866">MLRIDIFNAFFEFIEGMGYKEGFDFNTVKLRYKKYFEQYTETYLKDKSYIFENLIVNYMFSSMFPLGNYDNLFDNYFMMVLKYALIEVLLIGLQGYYKEDFQDKITLKLIQSFEKNIGHNATMKSHIYKLIKNNKFNNMAYACLLIKM</sequence>
<dbReference type="EMBL" id="JDRX01000001">
    <property type="protein sequence ID" value="KGN03423.1"/>
    <property type="molecule type" value="Genomic_DNA"/>
</dbReference>
<protein>
    <submittedName>
        <fullName evidence="1">Uncharacterized protein</fullName>
    </submittedName>
</protein>
<evidence type="ECO:0000313" key="1">
    <source>
        <dbReference type="EMBL" id="KGN03423.1"/>
    </source>
</evidence>
<dbReference type="Proteomes" id="UP000030016">
    <property type="component" value="Unassembled WGS sequence"/>
</dbReference>
<comment type="caution">
    <text evidence="1">The sequence shown here is derived from an EMBL/GenBank/DDBJ whole genome shotgun (WGS) entry which is preliminary data.</text>
</comment>
<organism evidence="1 2">
    <name type="scientific">Clostridium novyi A str. 4570</name>
    <dbReference type="NCBI Taxonomy" id="1444290"/>
    <lineage>
        <taxon>Bacteria</taxon>
        <taxon>Bacillati</taxon>
        <taxon>Bacillota</taxon>
        <taxon>Clostridia</taxon>
        <taxon>Eubacteriales</taxon>
        <taxon>Clostridiaceae</taxon>
        <taxon>Clostridium</taxon>
    </lineage>
</organism>
<reference evidence="1 2" key="1">
    <citation type="submission" date="2014-01" db="EMBL/GenBank/DDBJ databases">
        <title>Plasmidome dynamics in the species complex Clostridium novyi sensu lato converts strains of independent lineages into distinctly different pathogens.</title>
        <authorList>
            <person name="Skarin H."/>
            <person name="Segerman B."/>
        </authorList>
    </citation>
    <scope>NUCLEOTIDE SEQUENCE [LARGE SCALE GENOMIC DNA]</scope>
    <source>
        <strain evidence="1 2">4570</strain>
    </source>
</reference>
<evidence type="ECO:0000313" key="2">
    <source>
        <dbReference type="Proteomes" id="UP000030016"/>
    </source>
</evidence>
<accession>A0AA88ZS62</accession>
<name>A0AA88ZS62_CLONO</name>
<proteinExistence type="predicted"/>